<dbReference type="RefSeq" id="WP_042582073.1">
    <property type="nucleotide sequence ID" value="NZ_JXQQ01000089.1"/>
</dbReference>
<sequence length="338" mass="36297">MKKLLPSMLAVAVTALATFAIAPAPAHAQADKPKDKVTLMLNWYLYSEHAPFFLGKEKGFYAEEGIDLDIQEGRGSAVTAQAVAAKSATFGYIDVTTMIKAAAKGAPLKSTGVLFQVSPMSVMGFSEKNIKTPKDIIGKTVAVTPGDSMSQMWPLFLKVNDIKPDQVKIVSGDGQTKLNAVTNGQADLLLGYVMDQAIKLQDATGKPVTPIRFADSGVNQISSGIITNKNLLTENPDLVKRFMRASTKAAEAAEKSPEAAVDAMLKANPKAGVRDTLIVGMKQSVALYHTKETANQRPFRVAMKNVNDSLDLLVQYGGMDASTRGKPEDYVTLDFLPN</sequence>
<dbReference type="PANTHER" id="PTHR31528">
    <property type="entry name" value="4-AMINO-5-HYDROXYMETHYL-2-METHYLPYRIMIDINE PHOSPHATE SYNTHASE THI11-RELATED"/>
    <property type="match status" value="1"/>
</dbReference>
<evidence type="ECO:0000313" key="3">
    <source>
        <dbReference type="EMBL" id="KIQ21245.1"/>
    </source>
</evidence>
<dbReference type="GO" id="GO:0009228">
    <property type="term" value="P:thiamine biosynthetic process"/>
    <property type="evidence" value="ECO:0007669"/>
    <property type="project" value="InterPro"/>
</dbReference>
<organism evidence="3 4">
    <name type="scientific">Variovorax paradoxus</name>
    <dbReference type="NCBI Taxonomy" id="34073"/>
    <lineage>
        <taxon>Bacteria</taxon>
        <taxon>Pseudomonadati</taxon>
        <taxon>Pseudomonadota</taxon>
        <taxon>Betaproteobacteria</taxon>
        <taxon>Burkholderiales</taxon>
        <taxon>Comamonadaceae</taxon>
        <taxon>Variovorax</taxon>
    </lineage>
</organism>
<dbReference type="Gene3D" id="3.40.190.10">
    <property type="entry name" value="Periplasmic binding protein-like II"/>
    <property type="match status" value="2"/>
</dbReference>
<dbReference type="InterPro" id="IPR015168">
    <property type="entry name" value="SsuA/THI5"/>
</dbReference>
<evidence type="ECO:0000259" key="2">
    <source>
        <dbReference type="Pfam" id="PF09084"/>
    </source>
</evidence>
<dbReference type="SUPFAM" id="SSF53850">
    <property type="entry name" value="Periplasmic binding protein-like II"/>
    <property type="match status" value="1"/>
</dbReference>
<accession>A0A0D0LUN5</accession>
<dbReference type="AlphaFoldDB" id="A0A0D0LUN5"/>
<dbReference type="OrthoDB" id="8555942at2"/>
<feature type="domain" description="SsuA/THI5-like" evidence="2">
    <location>
        <begin position="48"/>
        <end position="260"/>
    </location>
</feature>
<name>A0A0D0LUN5_VARPD</name>
<feature type="signal peptide" evidence="1">
    <location>
        <begin position="1"/>
        <end position="28"/>
    </location>
</feature>
<evidence type="ECO:0000256" key="1">
    <source>
        <dbReference type="SAM" id="SignalP"/>
    </source>
</evidence>
<reference evidence="3 4" key="1">
    <citation type="submission" date="2014-12" db="EMBL/GenBank/DDBJ databases">
        <title>16Stimator: statistical estimation of ribosomal gene copy numbers from draft genome assemblies.</title>
        <authorList>
            <person name="Perisin M.A."/>
            <person name="Vetter M."/>
            <person name="Gilbert J.A."/>
            <person name="Bergelson J."/>
        </authorList>
    </citation>
    <scope>NUCLEOTIDE SEQUENCE [LARGE SCALE GENOMIC DNA]</scope>
    <source>
        <strain evidence="3 4">MEDvA23</strain>
    </source>
</reference>
<dbReference type="InterPro" id="IPR027939">
    <property type="entry name" value="NMT1/THI5"/>
</dbReference>
<protein>
    <submittedName>
        <fullName evidence="3">Nitrate ABC transporter substrate-binding protein</fullName>
    </submittedName>
</protein>
<dbReference type="PANTHER" id="PTHR31528:SF15">
    <property type="entry name" value="RIBOFLAVIN-BINDING PROTEIN RIBY"/>
    <property type="match status" value="1"/>
</dbReference>
<proteinExistence type="predicted"/>
<gene>
    <name evidence="3" type="ORF">RT97_27675</name>
</gene>
<evidence type="ECO:0000313" key="4">
    <source>
        <dbReference type="Proteomes" id="UP000032067"/>
    </source>
</evidence>
<feature type="chain" id="PRO_5002227408" evidence="1">
    <location>
        <begin position="29"/>
        <end position="338"/>
    </location>
</feature>
<comment type="caution">
    <text evidence="3">The sequence shown here is derived from an EMBL/GenBank/DDBJ whole genome shotgun (WGS) entry which is preliminary data.</text>
</comment>
<dbReference type="Pfam" id="PF09084">
    <property type="entry name" value="NMT1"/>
    <property type="match status" value="1"/>
</dbReference>
<dbReference type="Proteomes" id="UP000032067">
    <property type="component" value="Unassembled WGS sequence"/>
</dbReference>
<dbReference type="EMBL" id="JXQQ01000089">
    <property type="protein sequence ID" value="KIQ21245.1"/>
    <property type="molecule type" value="Genomic_DNA"/>
</dbReference>
<keyword evidence="1" id="KW-0732">Signal</keyword>